<reference evidence="6 7" key="1">
    <citation type="submission" date="2020-02" db="EMBL/GenBank/DDBJ databases">
        <title>The whole genome sequence of CPCC 205119.</title>
        <authorList>
            <person name="Jiang Z."/>
        </authorList>
    </citation>
    <scope>NUCLEOTIDE SEQUENCE [LARGE SCALE GENOMIC DNA]</scope>
    <source>
        <strain evidence="6 7">CPCC 205119</strain>
    </source>
</reference>
<dbReference type="InterPro" id="IPR028082">
    <property type="entry name" value="Peripla_BP_I"/>
</dbReference>
<dbReference type="Pfam" id="PF00356">
    <property type="entry name" value="LacI"/>
    <property type="match status" value="1"/>
</dbReference>
<keyword evidence="7" id="KW-1185">Reference proteome</keyword>
<organism evidence="6 7">
    <name type="scientific">Goekera deserti</name>
    <dbReference type="NCBI Taxonomy" id="2497753"/>
    <lineage>
        <taxon>Bacteria</taxon>
        <taxon>Bacillati</taxon>
        <taxon>Actinomycetota</taxon>
        <taxon>Actinomycetes</taxon>
        <taxon>Geodermatophilales</taxon>
        <taxon>Geodermatophilaceae</taxon>
        <taxon>Goekera</taxon>
    </lineage>
</organism>
<proteinExistence type="predicted"/>
<dbReference type="InterPro" id="IPR010982">
    <property type="entry name" value="Lambda_DNA-bd_dom_sf"/>
</dbReference>
<evidence type="ECO:0000256" key="2">
    <source>
        <dbReference type="ARBA" id="ARBA00023015"/>
    </source>
</evidence>
<dbReference type="CDD" id="cd01392">
    <property type="entry name" value="HTH_LacI"/>
    <property type="match status" value="1"/>
</dbReference>
<dbReference type="PROSITE" id="PS00356">
    <property type="entry name" value="HTH_LACI_1"/>
    <property type="match status" value="1"/>
</dbReference>
<evidence type="ECO:0000313" key="7">
    <source>
        <dbReference type="Proteomes" id="UP000470470"/>
    </source>
</evidence>
<dbReference type="Gene3D" id="3.40.50.2300">
    <property type="match status" value="2"/>
</dbReference>
<keyword evidence="1" id="KW-0678">Repressor</keyword>
<keyword evidence="2" id="KW-0805">Transcription regulation</keyword>
<feature type="domain" description="HTH lacI-type" evidence="5">
    <location>
        <begin position="4"/>
        <end position="58"/>
    </location>
</feature>
<dbReference type="AlphaFoldDB" id="A0A7K3W8T8"/>
<evidence type="ECO:0000256" key="4">
    <source>
        <dbReference type="ARBA" id="ARBA00023163"/>
    </source>
</evidence>
<keyword evidence="3" id="KW-0238">DNA-binding</keyword>
<evidence type="ECO:0000259" key="5">
    <source>
        <dbReference type="PROSITE" id="PS50932"/>
    </source>
</evidence>
<evidence type="ECO:0000256" key="3">
    <source>
        <dbReference type="ARBA" id="ARBA00023125"/>
    </source>
</evidence>
<keyword evidence="4" id="KW-0804">Transcription</keyword>
<dbReference type="InterPro" id="IPR000843">
    <property type="entry name" value="HTH_LacI"/>
</dbReference>
<dbReference type="GO" id="GO:0003700">
    <property type="term" value="F:DNA-binding transcription factor activity"/>
    <property type="evidence" value="ECO:0007669"/>
    <property type="project" value="TreeGrafter"/>
</dbReference>
<dbReference type="CDD" id="cd06299">
    <property type="entry name" value="PBP1_LacI-like"/>
    <property type="match status" value="1"/>
</dbReference>
<protein>
    <submittedName>
        <fullName evidence="6">LacI family transcriptional regulator</fullName>
    </submittedName>
</protein>
<comment type="caution">
    <text evidence="6">The sequence shown here is derived from an EMBL/GenBank/DDBJ whole genome shotgun (WGS) entry which is preliminary data.</text>
</comment>
<dbReference type="GO" id="GO:0000976">
    <property type="term" value="F:transcription cis-regulatory region binding"/>
    <property type="evidence" value="ECO:0007669"/>
    <property type="project" value="TreeGrafter"/>
</dbReference>
<dbReference type="SMART" id="SM00354">
    <property type="entry name" value="HTH_LACI"/>
    <property type="match status" value="1"/>
</dbReference>
<dbReference type="RefSeq" id="WP_162393136.1">
    <property type="nucleotide sequence ID" value="NZ_JAABOZ010000005.1"/>
</dbReference>
<dbReference type="PANTHER" id="PTHR30146:SF148">
    <property type="entry name" value="HTH-TYPE TRANSCRIPTIONAL REPRESSOR PURR-RELATED"/>
    <property type="match status" value="1"/>
</dbReference>
<sequence>MDPATIRDVAALAGVSAATASRVLSGNPATSPAARARVEHAARELDFRPNAQARALRRTRSDSIGLLVSDVRNPFFADLAHTVEQAALEAGYVTLLGNANESEQQQDRYLDTLISRRVDGVIVAPQGDGSSSIATLVARGIPTVFVDRTVPGVDVPSVTTDSDAGLREAVAHLAGHGHRRVGYIAGPPTASTGRERLAAHTRALAEHGLDADPALVVSGDFQAASGSAAVRSLLELAHPPTAILAADSLMAVGAVRQLQERGIRIGVDVAVVAFDDIEWFSLMNPPLTGIAHSVEAMGRAAVRLLLAVMAGERPDPVRLPSSLVPRASSDFAVPARPVVAVPPPSTPREQPS</sequence>
<name>A0A7K3W8T8_9ACTN</name>
<dbReference type="SUPFAM" id="SSF47413">
    <property type="entry name" value="lambda repressor-like DNA-binding domains"/>
    <property type="match status" value="1"/>
</dbReference>
<dbReference type="Gene3D" id="1.10.260.40">
    <property type="entry name" value="lambda repressor-like DNA-binding domains"/>
    <property type="match status" value="1"/>
</dbReference>
<evidence type="ECO:0000313" key="6">
    <source>
        <dbReference type="EMBL" id="NEL52885.1"/>
    </source>
</evidence>
<dbReference type="InterPro" id="IPR046335">
    <property type="entry name" value="LacI/GalR-like_sensor"/>
</dbReference>
<gene>
    <name evidence="6" type="ORF">G1H19_02500</name>
</gene>
<dbReference type="Pfam" id="PF13377">
    <property type="entry name" value="Peripla_BP_3"/>
    <property type="match status" value="1"/>
</dbReference>
<dbReference type="SUPFAM" id="SSF53822">
    <property type="entry name" value="Periplasmic binding protein-like I"/>
    <property type="match status" value="1"/>
</dbReference>
<dbReference type="EMBL" id="JAAGWK010000005">
    <property type="protein sequence ID" value="NEL52885.1"/>
    <property type="molecule type" value="Genomic_DNA"/>
</dbReference>
<accession>A0A7K3W8T8</accession>
<dbReference type="PANTHER" id="PTHR30146">
    <property type="entry name" value="LACI-RELATED TRANSCRIPTIONAL REPRESSOR"/>
    <property type="match status" value="1"/>
</dbReference>
<evidence type="ECO:0000256" key="1">
    <source>
        <dbReference type="ARBA" id="ARBA00022491"/>
    </source>
</evidence>
<dbReference type="PROSITE" id="PS50932">
    <property type="entry name" value="HTH_LACI_2"/>
    <property type="match status" value="1"/>
</dbReference>
<dbReference type="Proteomes" id="UP000470470">
    <property type="component" value="Unassembled WGS sequence"/>
</dbReference>